<dbReference type="RefSeq" id="WP_146941040.1">
    <property type="nucleotide sequence ID" value="NZ_BJYJ01000008.1"/>
</dbReference>
<name>A0A511YLN9_9FLAO</name>
<protein>
    <submittedName>
        <fullName evidence="2">Uncharacterized protein</fullName>
    </submittedName>
</protein>
<dbReference type="AlphaFoldDB" id="A0A511YLN9"/>
<accession>A0A511YLN9</accession>
<organism evidence="2 3">
    <name type="scientific">Chryseobacterium hagamense</name>
    <dbReference type="NCBI Taxonomy" id="395935"/>
    <lineage>
        <taxon>Bacteria</taxon>
        <taxon>Pseudomonadati</taxon>
        <taxon>Bacteroidota</taxon>
        <taxon>Flavobacteriia</taxon>
        <taxon>Flavobacteriales</taxon>
        <taxon>Weeksellaceae</taxon>
        <taxon>Chryseobacterium group</taxon>
        <taxon>Chryseobacterium</taxon>
    </lineage>
</organism>
<keyword evidence="3" id="KW-1185">Reference proteome</keyword>
<dbReference type="OrthoDB" id="1259844at2"/>
<feature type="signal peptide" evidence="1">
    <location>
        <begin position="1"/>
        <end position="18"/>
    </location>
</feature>
<dbReference type="Proteomes" id="UP000321863">
    <property type="component" value="Unassembled WGS sequence"/>
</dbReference>
<sequence>MKKILLTAMIGFAGLVTANTTGFTSNFSKTLESKSVNFFKKIKIDEYITDTNGTSWHIYGWIDVSVGWSGPKINHYDIHMVGGGHHYHFQGKIMQEQGANGDIKNTIDGTLTDDEKGTKIEIDNNLQNVLYQLNDNVIKNNPE</sequence>
<comment type="caution">
    <text evidence="2">The sequence shown here is derived from an EMBL/GenBank/DDBJ whole genome shotgun (WGS) entry which is preliminary data.</text>
</comment>
<gene>
    <name evidence="2" type="ORF">CHA01nite_18490</name>
</gene>
<evidence type="ECO:0000256" key="1">
    <source>
        <dbReference type="SAM" id="SignalP"/>
    </source>
</evidence>
<reference evidence="2 3" key="1">
    <citation type="submission" date="2019-07" db="EMBL/GenBank/DDBJ databases">
        <title>Whole genome shotgun sequence of Chryseobacterium hagamense NBRC 105253.</title>
        <authorList>
            <person name="Hosoyama A."/>
            <person name="Uohara A."/>
            <person name="Ohji S."/>
            <person name="Ichikawa N."/>
        </authorList>
    </citation>
    <scope>NUCLEOTIDE SEQUENCE [LARGE SCALE GENOMIC DNA]</scope>
    <source>
        <strain evidence="2 3">NBRC 105253</strain>
    </source>
</reference>
<evidence type="ECO:0000313" key="3">
    <source>
        <dbReference type="Proteomes" id="UP000321863"/>
    </source>
</evidence>
<proteinExistence type="predicted"/>
<keyword evidence="1" id="KW-0732">Signal</keyword>
<feature type="chain" id="PRO_5022063621" evidence="1">
    <location>
        <begin position="19"/>
        <end position="143"/>
    </location>
</feature>
<dbReference type="EMBL" id="BJYJ01000008">
    <property type="protein sequence ID" value="GEN76109.1"/>
    <property type="molecule type" value="Genomic_DNA"/>
</dbReference>
<evidence type="ECO:0000313" key="2">
    <source>
        <dbReference type="EMBL" id="GEN76109.1"/>
    </source>
</evidence>